<proteinExistence type="predicted"/>
<comment type="caution">
    <text evidence="2">The sequence shown here is derived from an EMBL/GenBank/DDBJ whole genome shotgun (WGS) entry which is preliminary data.</text>
</comment>
<dbReference type="AlphaFoldDB" id="A0A0A0BR01"/>
<dbReference type="EMBL" id="AXCZ01000146">
    <property type="protein sequence ID" value="KGM10370.1"/>
    <property type="molecule type" value="Genomic_DNA"/>
</dbReference>
<reference evidence="2 3" key="1">
    <citation type="submission" date="2013-08" db="EMBL/GenBank/DDBJ databases">
        <title>Genome sequencing of Cellulomonas bogoriensis 69B4.</title>
        <authorList>
            <person name="Chen F."/>
            <person name="Li Y."/>
            <person name="Wang G."/>
        </authorList>
    </citation>
    <scope>NUCLEOTIDE SEQUENCE [LARGE SCALE GENOMIC DNA]</scope>
    <source>
        <strain evidence="2 3">69B4</strain>
    </source>
</reference>
<evidence type="ECO:0008006" key="4">
    <source>
        <dbReference type="Google" id="ProtNLM"/>
    </source>
</evidence>
<organism evidence="2 3">
    <name type="scientific">Cellulomonas bogoriensis 69B4 = DSM 16987</name>
    <dbReference type="NCBI Taxonomy" id="1386082"/>
    <lineage>
        <taxon>Bacteria</taxon>
        <taxon>Bacillati</taxon>
        <taxon>Actinomycetota</taxon>
        <taxon>Actinomycetes</taxon>
        <taxon>Micrococcales</taxon>
        <taxon>Cellulomonadaceae</taxon>
        <taxon>Cellulomonas</taxon>
    </lineage>
</organism>
<accession>A0A0A0BR01</accession>
<dbReference type="OrthoDB" id="3873597at2"/>
<name>A0A0A0BR01_9CELL</name>
<keyword evidence="3" id="KW-1185">Reference proteome</keyword>
<sequence length="240" mass="24702">MTPTSAPSRTARPGGESRAALARAVLARAEQRTGARAVTVDVLPVAGHLEGLLPAGGLERGTCTVVTGSTSLTLALLAEASRTGSWVAVAGLPGVGVLAAHQTGLVLDRVALVPDPGPDGPAVVAALLDGFDVVVVGPRAALTAADRRRLDSRARERSAVLLSTVPWDGAGLVLDVQDATWEGLGRGHGRLRRRRLTVVRTGRRSAGRPVRTEVVLGDGPPGPGRDAHPAHRPGTYRRAG</sequence>
<evidence type="ECO:0000313" key="2">
    <source>
        <dbReference type="EMBL" id="KGM10370.1"/>
    </source>
</evidence>
<dbReference type="RefSeq" id="WP_052105474.1">
    <property type="nucleotide sequence ID" value="NZ_AXCZ01000146.1"/>
</dbReference>
<dbReference type="Proteomes" id="UP000054314">
    <property type="component" value="Unassembled WGS sequence"/>
</dbReference>
<feature type="compositionally biased region" description="Basic residues" evidence="1">
    <location>
        <begin position="230"/>
        <end position="240"/>
    </location>
</feature>
<evidence type="ECO:0000313" key="3">
    <source>
        <dbReference type="Proteomes" id="UP000054314"/>
    </source>
</evidence>
<gene>
    <name evidence="2" type="ORF">N869_04915</name>
</gene>
<evidence type="ECO:0000256" key="1">
    <source>
        <dbReference type="SAM" id="MobiDB-lite"/>
    </source>
</evidence>
<protein>
    <recommendedName>
        <fullName evidence="4">Protein RecA</fullName>
    </recommendedName>
</protein>
<feature type="region of interest" description="Disordered" evidence="1">
    <location>
        <begin position="203"/>
        <end position="240"/>
    </location>
</feature>